<keyword evidence="8" id="KW-0328">Glycosyltransferase</keyword>
<feature type="transmembrane region" description="Helical" evidence="7">
    <location>
        <begin position="152"/>
        <end position="169"/>
    </location>
</feature>
<evidence type="ECO:0000256" key="1">
    <source>
        <dbReference type="ARBA" id="ARBA00007150"/>
    </source>
</evidence>
<keyword evidence="2" id="KW-1003">Cell membrane</keyword>
<dbReference type="GO" id="GO:0042158">
    <property type="term" value="P:lipoprotein biosynthetic process"/>
    <property type="evidence" value="ECO:0007669"/>
    <property type="project" value="InterPro"/>
</dbReference>
<keyword evidence="8" id="KW-0449">Lipoprotein</keyword>
<name>A0A0L0W837_GOTPU</name>
<keyword evidence="9" id="KW-1185">Reference proteome</keyword>
<comment type="similarity">
    <text evidence="1">Belongs to the Lgt family.</text>
</comment>
<comment type="caution">
    <text evidence="8">The sequence shown here is derived from an EMBL/GenBank/DDBJ whole genome shotgun (WGS) entry which is preliminary data.</text>
</comment>
<dbReference type="OrthoDB" id="1952463at2"/>
<gene>
    <name evidence="8" type="primary">lgt2</name>
    <name evidence="8" type="ORF">CLPU_14c00240</name>
</gene>
<dbReference type="EC" id="2.4.99.-" evidence="8"/>
<protein>
    <submittedName>
        <fullName evidence="8">Prolipoprotein diacylglyceryl transferase Lgt</fullName>
        <ecNumber evidence="8">2.4.99.-</ecNumber>
    </submittedName>
</protein>
<dbReference type="GO" id="GO:0005886">
    <property type="term" value="C:plasma membrane"/>
    <property type="evidence" value="ECO:0007669"/>
    <property type="project" value="InterPro"/>
</dbReference>
<feature type="transmembrane region" description="Helical" evidence="7">
    <location>
        <begin position="12"/>
        <end position="35"/>
    </location>
</feature>
<dbReference type="STRING" id="1503.CLPU_14c00240"/>
<evidence type="ECO:0000256" key="5">
    <source>
        <dbReference type="ARBA" id="ARBA00022989"/>
    </source>
</evidence>
<feature type="transmembrane region" description="Helical" evidence="7">
    <location>
        <begin position="47"/>
        <end position="65"/>
    </location>
</feature>
<keyword evidence="6 7" id="KW-0472">Membrane</keyword>
<keyword evidence="4 7" id="KW-0812">Transmembrane</keyword>
<dbReference type="Pfam" id="PF01790">
    <property type="entry name" value="LGT"/>
    <property type="match status" value="1"/>
</dbReference>
<keyword evidence="5 7" id="KW-1133">Transmembrane helix</keyword>
<proteinExistence type="inferred from homology"/>
<evidence type="ECO:0000256" key="3">
    <source>
        <dbReference type="ARBA" id="ARBA00022679"/>
    </source>
</evidence>
<feature type="transmembrane region" description="Helical" evidence="7">
    <location>
        <begin position="115"/>
        <end position="140"/>
    </location>
</feature>
<feature type="transmembrane region" description="Helical" evidence="7">
    <location>
        <begin position="85"/>
        <end position="103"/>
    </location>
</feature>
<evidence type="ECO:0000256" key="6">
    <source>
        <dbReference type="ARBA" id="ARBA00023136"/>
    </source>
</evidence>
<evidence type="ECO:0000256" key="7">
    <source>
        <dbReference type="SAM" id="Phobius"/>
    </source>
</evidence>
<dbReference type="AlphaFoldDB" id="A0A0L0W837"/>
<dbReference type="PANTHER" id="PTHR30589">
    <property type="entry name" value="PROLIPOPROTEIN DIACYLGLYCERYL TRANSFERASE"/>
    <property type="match status" value="1"/>
</dbReference>
<evidence type="ECO:0000313" key="9">
    <source>
        <dbReference type="Proteomes" id="UP000037267"/>
    </source>
</evidence>
<evidence type="ECO:0000313" key="8">
    <source>
        <dbReference type="EMBL" id="KNF07606.1"/>
    </source>
</evidence>
<evidence type="ECO:0000256" key="2">
    <source>
        <dbReference type="ARBA" id="ARBA00022475"/>
    </source>
</evidence>
<keyword evidence="3 8" id="KW-0808">Transferase</keyword>
<dbReference type="PANTHER" id="PTHR30589:SF0">
    <property type="entry name" value="PHOSPHATIDYLGLYCEROL--PROLIPOPROTEIN DIACYLGLYCERYL TRANSFERASE"/>
    <property type="match status" value="1"/>
</dbReference>
<dbReference type="InterPro" id="IPR001640">
    <property type="entry name" value="Lgt"/>
</dbReference>
<reference evidence="9" key="1">
    <citation type="submission" date="2015-07" db="EMBL/GenBank/DDBJ databases">
        <title>Draft genome sequence of the purine-degrading Gottschalkia purinilyticum DSM 1384 (formerly Clostridium purinilyticum).</title>
        <authorList>
            <person name="Poehlein A."/>
            <person name="Schiel-Bengelsdorf B."/>
            <person name="Bengelsdorf F.R."/>
            <person name="Daniel R."/>
            <person name="Duerre P."/>
        </authorList>
    </citation>
    <scope>NUCLEOTIDE SEQUENCE [LARGE SCALE GENOMIC DNA]</scope>
    <source>
        <strain evidence="9">DSM 1384</strain>
    </source>
</reference>
<evidence type="ECO:0000256" key="4">
    <source>
        <dbReference type="ARBA" id="ARBA00022692"/>
    </source>
</evidence>
<accession>A0A0L0W837</accession>
<feature type="transmembrane region" description="Helical" evidence="7">
    <location>
        <begin position="176"/>
        <end position="192"/>
    </location>
</feature>
<dbReference type="EMBL" id="LGSS01000014">
    <property type="protein sequence ID" value="KNF07606.1"/>
    <property type="molecule type" value="Genomic_DNA"/>
</dbReference>
<sequence length="193" mass="22353">MRPFFLAYKSITITWFMILAIISIVISYFIVNILAEEYEEDKNKIENIFIVLLIGGFVGARLSYVLMNIHLYKGNISSIFKISHYNLSLIGGIIFGLLVLMVLSKKYKIAFGKLLKIFVIPFYFSMAIGIWVLMFDRFLLYSSHIKNEPSKVLYLSLLFLTGMILELAISKRVNNKYITVIILTIVMVLYYIM</sequence>
<dbReference type="Proteomes" id="UP000037267">
    <property type="component" value="Unassembled WGS sequence"/>
</dbReference>
<organism evidence="8 9">
    <name type="scientific">Gottschalkia purinilytica</name>
    <name type="common">Clostridium purinilyticum</name>
    <dbReference type="NCBI Taxonomy" id="1503"/>
    <lineage>
        <taxon>Bacteria</taxon>
        <taxon>Bacillati</taxon>
        <taxon>Bacillota</taxon>
        <taxon>Tissierellia</taxon>
        <taxon>Tissierellales</taxon>
        <taxon>Gottschalkiaceae</taxon>
        <taxon>Gottschalkia</taxon>
    </lineage>
</organism>
<dbReference type="RefSeq" id="WP_050356043.1">
    <property type="nucleotide sequence ID" value="NZ_LGSS01000014.1"/>
</dbReference>
<dbReference type="GO" id="GO:0008961">
    <property type="term" value="F:phosphatidylglycerol-prolipoprotein diacylglyceryl transferase activity"/>
    <property type="evidence" value="ECO:0007669"/>
    <property type="project" value="InterPro"/>
</dbReference>